<comment type="caution">
    <text evidence="1">The sequence shown here is derived from an EMBL/GenBank/DDBJ whole genome shotgun (WGS) entry which is preliminary data.</text>
</comment>
<protein>
    <recommendedName>
        <fullName evidence="3">DNA-binding protein</fullName>
    </recommendedName>
</protein>
<accession>A0ABP8YZ95</accession>
<evidence type="ECO:0000313" key="2">
    <source>
        <dbReference type="Proteomes" id="UP001500822"/>
    </source>
</evidence>
<organism evidence="1 2">
    <name type="scientific">Gordonia alkaliphila</name>
    <dbReference type="NCBI Taxonomy" id="1053547"/>
    <lineage>
        <taxon>Bacteria</taxon>
        <taxon>Bacillati</taxon>
        <taxon>Actinomycetota</taxon>
        <taxon>Actinomycetes</taxon>
        <taxon>Mycobacteriales</taxon>
        <taxon>Gordoniaceae</taxon>
        <taxon>Gordonia</taxon>
    </lineage>
</organism>
<evidence type="ECO:0000313" key="1">
    <source>
        <dbReference type="EMBL" id="GAA4739394.1"/>
    </source>
</evidence>
<reference evidence="2" key="1">
    <citation type="journal article" date="2019" name="Int. J. Syst. Evol. Microbiol.">
        <title>The Global Catalogue of Microorganisms (GCM) 10K type strain sequencing project: providing services to taxonomists for standard genome sequencing and annotation.</title>
        <authorList>
            <consortium name="The Broad Institute Genomics Platform"/>
            <consortium name="The Broad Institute Genome Sequencing Center for Infectious Disease"/>
            <person name="Wu L."/>
            <person name="Ma J."/>
        </authorList>
    </citation>
    <scope>NUCLEOTIDE SEQUENCE [LARGE SCALE GENOMIC DNA]</scope>
    <source>
        <strain evidence="2">JCM 18077</strain>
    </source>
</reference>
<gene>
    <name evidence="1" type="ORF">GCM10023217_03980</name>
</gene>
<dbReference type="RefSeq" id="WP_345312231.1">
    <property type="nucleotide sequence ID" value="NZ_BAABIE010000002.1"/>
</dbReference>
<sequence length="194" mass="20862">MIVLTADQRSSRTDVDRVPDLLRRYADLPAVRGFDRTAGDEVEAVFDDPERAAAVAVDLAASGFWSVGLGVADVETPLPSVARAGRGPAFIAAREAVEAAKNRRVPLQVVGPSPWCVHAQTAAALLVDMLTERTEAGREAVALVAGGLTQTQAAKKLAITPQAVSLRLRTARWDLQRDTERLVARLLTLSEEDR</sequence>
<dbReference type="EMBL" id="BAABIE010000002">
    <property type="protein sequence ID" value="GAA4739394.1"/>
    <property type="molecule type" value="Genomic_DNA"/>
</dbReference>
<evidence type="ECO:0008006" key="3">
    <source>
        <dbReference type="Google" id="ProtNLM"/>
    </source>
</evidence>
<name>A0ABP8YZ95_9ACTN</name>
<keyword evidence="2" id="KW-1185">Reference proteome</keyword>
<dbReference type="Proteomes" id="UP001500822">
    <property type="component" value="Unassembled WGS sequence"/>
</dbReference>
<proteinExistence type="predicted"/>